<proteinExistence type="inferred from homology"/>
<feature type="transmembrane region" description="Helical" evidence="9">
    <location>
        <begin position="232"/>
        <end position="255"/>
    </location>
</feature>
<evidence type="ECO:0000259" key="10">
    <source>
        <dbReference type="Pfam" id="PF00535"/>
    </source>
</evidence>
<organism evidence="11 12">
    <name type="scientific">Protaetiibacter larvae</name>
    <dbReference type="NCBI Taxonomy" id="2592654"/>
    <lineage>
        <taxon>Bacteria</taxon>
        <taxon>Bacillati</taxon>
        <taxon>Actinomycetota</taxon>
        <taxon>Actinomycetes</taxon>
        <taxon>Micrococcales</taxon>
        <taxon>Microbacteriaceae</taxon>
        <taxon>Protaetiibacter</taxon>
    </lineage>
</organism>
<keyword evidence="3" id="KW-0328">Glycosyltransferase</keyword>
<keyword evidence="4 11" id="KW-0808">Transferase</keyword>
<feature type="transmembrane region" description="Helical" evidence="9">
    <location>
        <begin position="267"/>
        <end position="292"/>
    </location>
</feature>
<evidence type="ECO:0000256" key="7">
    <source>
        <dbReference type="ARBA" id="ARBA00022989"/>
    </source>
</evidence>
<dbReference type="GO" id="GO:0005886">
    <property type="term" value="C:plasma membrane"/>
    <property type="evidence" value="ECO:0007669"/>
    <property type="project" value="TreeGrafter"/>
</dbReference>
<keyword evidence="2" id="KW-1003">Cell membrane</keyword>
<dbReference type="InterPro" id="IPR001173">
    <property type="entry name" value="Glyco_trans_2-like"/>
</dbReference>
<reference evidence="11 12" key="1">
    <citation type="submission" date="2019-09" db="EMBL/GenBank/DDBJ databases">
        <title>Genome sequencing of strain KACC 19322.</title>
        <authorList>
            <person name="Heo J."/>
            <person name="Kim S.-J."/>
            <person name="Kim J.-S."/>
            <person name="Hong S.-B."/>
            <person name="Kwon S.-W."/>
        </authorList>
    </citation>
    <scope>NUCLEOTIDE SEQUENCE [LARGE SCALE GENOMIC DNA]</scope>
    <source>
        <strain evidence="11 12">KACC 19322</strain>
    </source>
</reference>
<dbReference type="OrthoDB" id="9811884at2"/>
<dbReference type="InterPro" id="IPR029044">
    <property type="entry name" value="Nucleotide-diphossugar_trans"/>
</dbReference>
<sequence length="323" mass="34472">MSVVIPVYGGELTLAGVVDEVLALSTERRTPDGYPFRVTEVVLVYDNGRDDSARVIRELARQHELVHPVWLSRNYGQHAATLAGMASSGGEWIVTLDEDGQHDPADIPVLLDTALREQAPLVYAKPVNNPSHGFLRNSASRGAKWLLTTFFAGAGAQNYQSYRLVLGSVGRGVAAYAGSGVYLDVALGWVAPPAATAPIRLRDEGERRSGYSARRLFSHFWRMIITSGTRGLRFVSALGAILAAVGVAVTIYLLVVRLTTVEIPEGWASTIVVVLLSSGAILVSIGIIAEYIGVNVSAALGRPAYLVTGDPADGPLGRRRPGS</sequence>
<evidence type="ECO:0000256" key="2">
    <source>
        <dbReference type="ARBA" id="ARBA00022475"/>
    </source>
</evidence>
<name>A0A5C1YCU2_9MICO</name>
<dbReference type="EMBL" id="CP043504">
    <property type="protein sequence ID" value="QEO10697.1"/>
    <property type="molecule type" value="Genomic_DNA"/>
</dbReference>
<keyword evidence="12" id="KW-1185">Reference proteome</keyword>
<dbReference type="KEGG" id="lyk:FLP23_00475"/>
<feature type="domain" description="Glycosyltransferase 2-like" evidence="10">
    <location>
        <begin position="2"/>
        <end position="149"/>
    </location>
</feature>
<evidence type="ECO:0000313" key="12">
    <source>
        <dbReference type="Proteomes" id="UP000322159"/>
    </source>
</evidence>
<dbReference type="AlphaFoldDB" id="A0A5C1YCU2"/>
<dbReference type="Pfam" id="PF00535">
    <property type="entry name" value="Glycos_transf_2"/>
    <property type="match status" value="1"/>
</dbReference>
<keyword evidence="8 9" id="KW-0472">Membrane</keyword>
<dbReference type="SUPFAM" id="SSF53448">
    <property type="entry name" value="Nucleotide-diphospho-sugar transferases"/>
    <property type="match status" value="1"/>
</dbReference>
<keyword evidence="6" id="KW-0448">Lipopolysaccharide biosynthesis</keyword>
<dbReference type="GO" id="GO:0009103">
    <property type="term" value="P:lipopolysaccharide biosynthetic process"/>
    <property type="evidence" value="ECO:0007669"/>
    <property type="project" value="UniProtKB-KW"/>
</dbReference>
<gene>
    <name evidence="11" type="ORF">FLP23_00475</name>
</gene>
<keyword evidence="5 9" id="KW-0812">Transmembrane</keyword>
<dbReference type="GO" id="GO:0099621">
    <property type="term" value="F:undecaprenyl-phosphate 4-deoxy-4-formamido-L-arabinose transferase activity"/>
    <property type="evidence" value="ECO:0007669"/>
    <property type="project" value="TreeGrafter"/>
</dbReference>
<dbReference type="Proteomes" id="UP000322159">
    <property type="component" value="Chromosome"/>
</dbReference>
<evidence type="ECO:0000256" key="1">
    <source>
        <dbReference type="ARBA" id="ARBA00006739"/>
    </source>
</evidence>
<keyword evidence="7 9" id="KW-1133">Transmembrane helix</keyword>
<dbReference type="PANTHER" id="PTHR48090:SF3">
    <property type="entry name" value="UNDECAPRENYL-PHOSPHATE 4-DEOXY-4-FORMAMIDO-L-ARABINOSE TRANSFERASE"/>
    <property type="match status" value="1"/>
</dbReference>
<comment type="similarity">
    <text evidence="1">Belongs to the glycosyltransferase 2 family.</text>
</comment>
<evidence type="ECO:0000256" key="9">
    <source>
        <dbReference type="SAM" id="Phobius"/>
    </source>
</evidence>
<evidence type="ECO:0000256" key="5">
    <source>
        <dbReference type="ARBA" id="ARBA00022692"/>
    </source>
</evidence>
<evidence type="ECO:0000256" key="3">
    <source>
        <dbReference type="ARBA" id="ARBA00022676"/>
    </source>
</evidence>
<accession>A0A5C1YCU2</accession>
<dbReference type="PANTHER" id="PTHR48090">
    <property type="entry name" value="UNDECAPRENYL-PHOSPHATE 4-DEOXY-4-FORMAMIDO-L-ARABINOSE TRANSFERASE-RELATED"/>
    <property type="match status" value="1"/>
</dbReference>
<evidence type="ECO:0000256" key="8">
    <source>
        <dbReference type="ARBA" id="ARBA00023136"/>
    </source>
</evidence>
<evidence type="ECO:0000256" key="4">
    <source>
        <dbReference type="ARBA" id="ARBA00022679"/>
    </source>
</evidence>
<dbReference type="InterPro" id="IPR050256">
    <property type="entry name" value="Glycosyltransferase_2"/>
</dbReference>
<protein>
    <submittedName>
        <fullName evidence="11">Glycosyltransferase</fullName>
    </submittedName>
</protein>
<dbReference type="Gene3D" id="3.90.550.10">
    <property type="entry name" value="Spore Coat Polysaccharide Biosynthesis Protein SpsA, Chain A"/>
    <property type="match status" value="1"/>
</dbReference>
<evidence type="ECO:0000256" key="6">
    <source>
        <dbReference type="ARBA" id="ARBA00022985"/>
    </source>
</evidence>
<evidence type="ECO:0000313" key="11">
    <source>
        <dbReference type="EMBL" id="QEO10697.1"/>
    </source>
</evidence>